<dbReference type="Gene3D" id="3.90.930.40">
    <property type="match status" value="1"/>
</dbReference>
<evidence type="ECO:0000259" key="16">
    <source>
        <dbReference type="PROSITE" id="PS51184"/>
    </source>
</evidence>
<protein>
    <recommendedName>
        <fullName evidence="14">Bifunctional lysine-specific demethylase and histidyl-hydroxylase</fullName>
        <ecNumber evidence="14">1.14.11.27</ecNumber>
    </recommendedName>
</protein>
<dbReference type="PROSITE" id="PS51184">
    <property type="entry name" value="JMJC"/>
    <property type="match status" value="1"/>
</dbReference>
<comment type="caution">
    <text evidence="17">The sequence shown here is derived from an EMBL/GenBank/DDBJ whole genome shotgun (WGS) entry which is preliminary data.</text>
</comment>
<evidence type="ECO:0000256" key="9">
    <source>
        <dbReference type="ARBA" id="ARBA00023015"/>
    </source>
</evidence>
<dbReference type="Pfam" id="PF21233">
    <property type="entry name" value="WHD_RIOX1"/>
    <property type="match status" value="1"/>
</dbReference>
<keyword evidence="3" id="KW-0678">Repressor</keyword>
<keyword evidence="18" id="KW-1185">Reference proteome</keyword>
<comment type="function">
    <text evidence="12">Oxygenase that can act as both a histone lysine demethylase and a ribosomal histidine hydroxylase. Specifically demethylates 'Lys-4' (H3K4me) and 'Lys-36' (H3K36me) of histone H3, thereby playing a central role in histone code.</text>
</comment>
<evidence type="ECO:0000313" key="18">
    <source>
        <dbReference type="Proteomes" id="UP000807504"/>
    </source>
</evidence>
<dbReference type="FunFam" id="3.90.930.40:FF:000001">
    <property type="entry name" value="ribosomal oxygenase 1 isoform X1"/>
    <property type="match status" value="1"/>
</dbReference>
<evidence type="ECO:0000256" key="6">
    <source>
        <dbReference type="ARBA" id="ARBA00022964"/>
    </source>
</evidence>
<feature type="compositionally biased region" description="Basic and acidic residues" evidence="15">
    <location>
        <begin position="65"/>
        <end position="74"/>
    </location>
</feature>
<evidence type="ECO:0000256" key="3">
    <source>
        <dbReference type="ARBA" id="ARBA00022491"/>
    </source>
</evidence>
<keyword evidence="6 14" id="KW-0223">Dioxygenase</keyword>
<sequence length="570" mass="64672">MAPIKHSTPKVSAYSIYNRNKFAAAVQEGSVVPVIEKPKRSDTEAPSDKKRKGDIPKNGIKRKSDKQGIEENKNWRKRKIQKVPLSIQNADSEEDTEAIEEECEGGINFESLSSTKASGSRIQPVPCGNEIAESTFRWLIDPVEPEVFFKEEYERRPFIIRRSNKSYYKGLYSTNQFDKIVRQNLLNYGVEIDVVKYVDGERIPLESDHKIIPSFLWTAFKDGYSIRMRNPQAYNKSLRSLCALLQEYFGNYVGVNMYLTPADSQGFPPHFDDIDAFVLQIEGTKHWKFYTPSEKDELATASSADLDEAALGEPCMEVEVNPGDLLYFPRGFIHQARADPDTHSLHLTVSTNQMNTWGDLLQIAFRDAVQTAMTNDVEFRKSLPKDYTNYMGYPYCGTVSRQRRDFKKKAESLIREAMNYLSLDDAADAQAIDFVHGALPPVFTEQEKARSVHGNGTCFLDGAVVSSAKLSLDSAIRLIRKRAFALDFESDSCKLFHSLCNSRNHKENDVVFVNVDDAHMPALATLLRVHPEFIKIKDLPSKKSKQLLAFLQELYDRGLLVTETSLPIEE</sequence>
<reference evidence="17" key="1">
    <citation type="journal article" date="2020" name="bioRxiv">
        <title>Chromosome-level reference genome of the European wasp spider Argiope bruennichi: a resource for studies on range expansion and evolutionary adaptation.</title>
        <authorList>
            <person name="Sheffer M.M."/>
            <person name="Hoppe A."/>
            <person name="Krehenwinkel H."/>
            <person name="Uhl G."/>
            <person name="Kuss A.W."/>
            <person name="Jensen L."/>
            <person name="Jensen C."/>
            <person name="Gillespie R.G."/>
            <person name="Hoff K.J."/>
            <person name="Prost S."/>
        </authorList>
    </citation>
    <scope>NUCLEOTIDE SEQUENCE</scope>
</reference>
<dbReference type="InterPro" id="IPR003347">
    <property type="entry name" value="JmjC_dom"/>
</dbReference>
<dbReference type="GO" id="GO:0005730">
    <property type="term" value="C:nucleolus"/>
    <property type="evidence" value="ECO:0007669"/>
    <property type="project" value="TreeGrafter"/>
</dbReference>
<evidence type="ECO:0000256" key="4">
    <source>
        <dbReference type="ARBA" id="ARBA00022723"/>
    </source>
</evidence>
<feature type="domain" description="JmjC" evidence="16">
    <location>
        <begin position="230"/>
        <end position="368"/>
    </location>
</feature>
<organism evidence="17 18">
    <name type="scientific">Argiope bruennichi</name>
    <name type="common">Wasp spider</name>
    <name type="synonym">Aranea bruennichi</name>
    <dbReference type="NCBI Taxonomy" id="94029"/>
    <lineage>
        <taxon>Eukaryota</taxon>
        <taxon>Metazoa</taxon>
        <taxon>Ecdysozoa</taxon>
        <taxon>Arthropoda</taxon>
        <taxon>Chelicerata</taxon>
        <taxon>Arachnida</taxon>
        <taxon>Araneae</taxon>
        <taxon>Araneomorphae</taxon>
        <taxon>Entelegynae</taxon>
        <taxon>Araneoidea</taxon>
        <taxon>Araneidae</taxon>
        <taxon>Argiope</taxon>
    </lineage>
</organism>
<keyword evidence="10 14" id="KW-0804">Transcription</keyword>
<evidence type="ECO:0000256" key="10">
    <source>
        <dbReference type="ARBA" id="ARBA00023163"/>
    </source>
</evidence>
<dbReference type="Pfam" id="PF08007">
    <property type="entry name" value="JmjC_2"/>
    <property type="match status" value="1"/>
</dbReference>
<dbReference type="GO" id="GO:0032453">
    <property type="term" value="F:histone H3K4 demethylase activity"/>
    <property type="evidence" value="ECO:0007669"/>
    <property type="project" value="TreeGrafter"/>
</dbReference>
<keyword evidence="8 14" id="KW-0408">Iron</keyword>
<dbReference type="EC" id="1.14.11.27" evidence="14"/>
<evidence type="ECO:0000256" key="7">
    <source>
        <dbReference type="ARBA" id="ARBA00023002"/>
    </source>
</evidence>
<feature type="compositionally biased region" description="Basic and acidic residues" evidence="15">
    <location>
        <begin position="36"/>
        <end position="55"/>
    </location>
</feature>
<accession>A0A8T0ETZ3</accession>
<dbReference type="PANTHER" id="PTHR13096">
    <property type="entry name" value="MINA53 MYC INDUCED NUCLEAR ANTIGEN"/>
    <property type="match status" value="1"/>
</dbReference>
<comment type="subcellular location">
    <subcellularLocation>
        <location evidence="1 14">Nucleus</location>
    </subcellularLocation>
</comment>
<dbReference type="Gene3D" id="1.10.10.1500">
    <property type="entry name" value="JmjC domain-containing ribosomal oxygenase (ROX), dimer domain"/>
    <property type="match status" value="1"/>
</dbReference>
<keyword evidence="11 14" id="KW-0539">Nucleus</keyword>
<dbReference type="PANTHER" id="PTHR13096:SF8">
    <property type="entry name" value="RIBOSOMAL OXYGENASE 1"/>
    <property type="match status" value="1"/>
</dbReference>
<comment type="catalytic activity">
    <reaction evidence="13 14">
        <text>N(6),N(6)-dimethyl-L-lysyl(36)-[histone H3] + 2 2-oxoglutarate + 2 O2 = L-lysyl(36)-[histone H3] + 2 formaldehyde + 2 succinate + 2 CO2</text>
        <dbReference type="Rhea" id="RHEA:42032"/>
        <dbReference type="Rhea" id="RHEA-COMP:9785"/>
        <dbReference type="Rhea" id="RHEA-COMP:9787"/>
        <dbReference type="ChEBI" id="CHEBI:15379"/>
        <dbReference type="ChEBI" id="CHEBI:16526"/>
        <dbReference type="ChEBI" id="CHEBI:16810"/>
        <dbReference type="ChEBI" id="CHEBI:16842"/>
        <dbReference type="ChEBI" id="CHEBI:29969"/>
        <dbReference type="ChEBI" id="CHEBI:30031"/>
        <dbReference type="ChEBI" id="CHEBI:61976"/>
        <dbReference type="EC" id="1.14.11.27"/>
    </reaction>
</comment>
<comment type="similarity">
    <text evidence="2">Belongs to the ROX family. NO66 subfamily.</text>
</comment>
<dbReference type="InterPro" id="IPR039994">
    <property type="entry name" value="NO66-like"/>
</dbReference>
<evidence type="ECO:0000313" key="17">
    <source>
        <dbReference type="EMBL" id="KAF8777856.1"/>
    </source>
</evidence>
<keyword evidence="4 14" id="KW-0479">Metal-binding</keyword>
<evidence type="ECO:0000256" key="5">
    <source>
        <dbReference type="ARBA" id="ARBA00022853"/>
    </source>
</evidence>
<proteinExistence type="inferred from homology"/>
<dbReference type="Proteomes" id="UP000807504">
    <property type="component" value="Unassembled WGS sequence"/>
</dbReference>
<dbReference type="InterPro" id="IPR049043">
    <property type="entry name" value="WHD_RIOX1"/>
</dbReference>
<evidence type="ECO:0000256" key="11">
    <source>
        <dbReference type="ARBA" id="ARBA00023242"/>
    </source>
</evidence>
<evidence type="ECO:0000256" key="15">
    <source>
        <dbReference type="SAM" id="MobiDB-lite"/>
    </source>
</evidence>
<reference evidence="17" key="2">
    <citation type="submission" date="2020-06" db="EMBL/GenBank/DDBJ databases">
        <authorList>
            <person name="Sheffer M."/>
        </authorList>
    </citation>
    <scope>NUCLEOTIDE SEQUENCE</scope>
</reference>
<dbReference type="AlphaFoldDB" id="A0A8T0ETZ3"/>
<dbReference type="Gene3D" id="2.60.120.650">
    <property type="entry name" value="Cupin"/>
    <property type="match status" value="1"/>
</dbReference>
<gene>
    <name evidence="17" type="ORF">HNY73_014651</name>
</gene>
<dbReference type="SUPFAM" id="SSF51197">
    <property type="entry name" value="Clavaminate synthase-like"/>
    <property type="match status" value="1"/>
</dbReference>
<evidence type="ECO:0000256" key="2">
    <source>
        <dbReference type="ARBA" id="ARBA00010309"/>
    </source>
</evidence>
<evidence type="ECO:0000256" key="14">
    <source>
        <dbReference type="RuleBase" id="RU366061"/>
    </source>
</evidence>
<dbReference type="GO" id="GO:0005506">
    <property type="term" value="F:iron ion binding"/>
    <property type="evidence" value="ECO:0007669"/>
    <property type="project" value="UniProtKB-UniRule"/>
</dbReference>
<feature type="region of interest" description="Disordered" evidence="15">
    <location>
        <begin position="28"/>
        <end position="75"/>
    </location>
</feature>
<evidence type="ECO:0000256" key="8">
    <source>
        <dbReference type="ARBA" id="ARBA00023004"/>
    </source>
</evidence>
<keyword evidence="5" id="KW-0156">Chromatin regulator</keyword>
<evidence type="ECO:0000256" key="12">
    <source>
        <dbReference type="ARBA" id="ARBA00025670"/>
    </source>
</evidence>
<name>A0A8T0ETZ3_ARGBR</name>
<keyword evidence="9 14" id="KW-0805">Transcription regulation</keyword>
<evidence type="ECO:0000256" key="1">
    <source>
        <dbReference type="ARBA" id="ARBA00004123"/>
    </source>
</evidence>
<comment type="cofactor">
    <cofactor evidence="14">
        <name>Fe(2+)</name>
        <dbReference type="ChEBI" id="CHEBI:29033"/>
    </cofactor>
    <text evidence="14">Binds 1 Fe(2+) ion per subunit.</text>
</comment>
<dbReference type="EMBL" id="JABXBU010002072">
    <property type="protein sequence ID" value="KAF8777856.1"/>
    <property type="molecule type" value="Genomic_DNA"/>
</dbReference>
<dbReference type="GO" id="GO:0140680">
    <property type="term" value="F:histone H3K36me/H3K36me2 demethylase activity"/>
    <property type="evidence" value="ECO:0007669"/>
    <property type="project" value="UniProtKB-EC"/>
</dbReference>
<evidence type="ECO:0000256" key="13">
    <source>
        <dbReference type="ARBA" id="ARBA00047915"/>
    </source>
</evidence>
<keyword evidence="7 14" id="KW-0560">Oxidoreductase</keyword>